<evidence type="ECO:0000256" key="12">
    <source>
        <dbReference type="ARBA" id="ARBA00023015"/>
    </source>
</evidence>
<dbReference type="STRING" id="576137.A0A1L7WPL0"/>
<keyword evidence="14" id="KW-0539">Nucleus</keyword>
<evidence type="ECO:0000256" key="3">
    <source>
        <dbReference type="ARBA" id="ARBA00004496"/>
    </source>
</evidence>
<dbReference type="InterPro" id="IPR036397">
    <property type="entry name" value="RNaseH_sf"/>
</dbReference>
<keyword evidence="6" id="KW-0963">Cytoplasm</keyword>
<evidence type="ECO:0000256" key="10">
    <source>
        <dbReference type="ARBA" id="ARBA00022839"/>
    </source>
</evidence>
<keyword evidence="13" id="KW-0804">Transcription</keyword>
<proteinExistence type="inferred from homology"/>
<keyword evidence="8" id="KW-0479">Metal-binding</keyword>
<sequence>MPPPMQRFGVAPNSLASHYQQQYPGHSQGHAAGLPPPSLASNPGFMNANSMNNPFSVNGNALSLSGGFGGAGLGMPGGTGLASQAAQMSFAGANIHQGHNGMSDVGSVRGQKNQNRIRDVWASNLEEEMVVLRCLAGKYPYIAMDTEFPGVVARPMGSFNGKADYHYQCLRCNVDLLKPIQLGISLFTEDGNLLPPEMSAEDLGLPTNNPLYRRYAGQMIPIPTTWQFNFSFSLETDMYAEISIEALKQAQVDFRKLETDGIEASSFGSVLMSSGLVMDEDVHWLSFHGGYDFGYLTKLLNVDPLPDDEVTFKSTMAKYFPSIWDIKYLVKWAARQYQQGQASPDGPTLEVLQKFEQKASLESLAESLKVKRQGVAHQAGSDSLLTGRVFFRVKERMFGNEIGEEHNSLVWGLSTPEYGQILQNNIHSTPQHHHNHNQENVTPGQNGNGVTFNTYTGPSTPNTGSAGLATTPGHNSNGGGMAPMTPGGIGGVFGNFQYNGK</sequence>
<dbReference type="SUPFAM" id="SSF53098">
    <property type="entry name" value="Ribonuclease H-like"/>
    <property type="match status" value="1"/>
</dbReference>
<evidence type="ECO:0000256" key="8">
    <source>
        <dbReference type="ARBA" id="ARBA00022723"/>
    </source>
</evidence>
<evidence type="ECO:0000313" key="16">
    <source>
        <dbReference type="EMBL" id="CZR54716.1"/>
    </source>
</evidence>
<evidence type="ECO:0000256" key="15">
    <source>
        <dbReference type="SAM" id="MobiDB-lite"/>
    </source>
</evidence>
<protein>
    <recommendedName>
        <fullName evidence="5">poly(A)-specific ribonuclease</fullName>
        <ecNumber evidence="5">3.1.13.4</ecNumber>
    </recommendedName>
</protein>
<dbReference type="EC" id="3.1.13.4" evidence="5"/>
<dbReference type="GO" id="GO:0004535">
    <property type="term" value="F:poly(A)-specific ribonuclease activity"/>
    <property type="evidence" value="ECO:0007669"/>
    <property type="project" value="UniProtKB-EC"/>
</dbReference>
<evidence type="ECO:0000256" key="6">
    <source>
        <dbReference type="ARBA" id="ARBA00022490"/>
    </source>
</evidence>
<name>A0A1L7WPL0_9HELO</name>
<evidence type="ECO:0000256" key="4">
    <source>
        <dbReference type="ARBA" id="ARBA00008372"/>
    </source>
</evidence>
<feature type="region of interest" description="Disordered" evidence="15">
    <location>
        <begin position="20"/>
        <end position="45"/>
    </location>
</feature>
<dbReference type="EMBL" id="FJOG01000005">
    <property type="protein sequence ID" value="CZR54716.1"/>
    <property type="molecule type" value="Genomic_DNA"/>
</dbReference>
<evidence type="ECO:0000256" key="1">
    <source>
        <dbReference type="ARBA" id="ARBA00001663"/>
    </source>
</evidence>
<dbReference type="InterPro" id="IPR039637">
    <property type="entry name" value="CNOT7/CNOT8/Pop2"/>
</dbReference>
<evidence type="ECO:0000256" key="14">
    <source>
        <dbReference type="ARBA" id="ARBA00023242"/>
    </source>
</evidence>
<dbReference type="GO" id="GO:0030014">
    <property type="term" value="C:CCR4-NOT complex"/>
    <property type="evidence" value="ECO:0007669"/>
    <property type="project" value="InterPro"/>
</dbReference>
<dbReference type="GO" id="GO:0005634">
    <property type="term" value="C:nucleus"/>
    <property type="evidence" value="ECO:0007669"/>
    <property type="project" value="UniProtKB-SubCell"/>
</dbReference>
<evidence type="ECO:0000256" key="13">
    <source>
        <dbReference type="ARBA" id="ARBA00023163"/>
    </source>
</evidence>
<keyword evidence="9" id="KW-0378">Hydrolase</keyword>
<dbReference type="OrthoDB" id="1164111at2759"/>
<dbReference type="PANTHER" id="PTHR10797">
    <property type="entry name" value="CCR4-NOT TRANSCRIPTION COMPLEX SUBUNIT"/>
    <property type="match status" value="1"/>
</dbReference>
<keyword evidence="7" id="KW-0540">Nuclease</keyword>
<evidence type="ECO:0000256" key="11">
    <source>
        <dbReference type="ARBA" id="ARBA00022884"/>
    </source>
</evidence>
<dbReference type="GO" id="GO:0003723">
    <property type="term" value="F:RNA binding"/>
    <property type="evidence" value="ECO:0007669"/>
    <property type="project" value="UniProtKB-KW"/>
</dbReference>
<gene>
    <name evidence="16" type="ORF">PAC_04600</name>
</gene>
<dbReference type="GO" id="GO:0046872">
    <property type="term" value="F:metal ion binding"/>
    <property type="evidence" value="ECO:0007669"/>
    <property type="project" value="UniProtKB-KW"/>
</dbReference>
<dbReference type="Proteomes" id="UP000184330">
    <property type="component" value="Unassembled WGS sequence"/>
</dbReference>
<organism evidence="16 17">
    <name type="scientific">Phialocephala subalpina</name>
    <dbReference type="NCBI Taxonomy" id="576137"/>
    <lineage>
        <taxon>Eukaryota</taxon>
        <taxon>Fungi</taxon>
        <taxon>Dikarya</taxon>
        <taxon>Ascomycota</taxon>
        <taxon>Pezizomycotina</taxon>
        <taxon>Leotiomycetes</taxon>
        <taxon>Helotiales</taxon>
        <taxon>Mollisiaceae</taxon>
        <taxon>Phialocephala</taxon>
        <taxon>Phialocephala fortinii species complex</taxon>
    </lineage>
</organism>
<evidence type="ECO:0000256" key="9">
    <source>
        <dbReference type="ARBA" id="ARBA00022801"/>
    </source>
</evidence>
<comment type="similarity">
    <text evidence="4">Belongs to the CAF1 family.</text>
</comment>
<comment type="catalytic activity">
    <reaction evidence="1">
        <text>Exonucleolytic cleavage of poly(A) to 5'-AMP.</text>
        <dbReference type="EC" id="3.1.13.4"/>
    </reaction>
</comment>
<evidence type="ECO:0000256" key="5">
    <source>
        <dbReference type="ARBA" id="ARBA00012161"/>
    </source>
</evidence>
<reference evidence="16 17" key="1">
    <citation type="submission" date="2016-03" db="EMBL/GenBank/DDBJ databases">
        <authorList>
            <person name="Ploux O."/>
        </authorList>
    </citation>
    <scope>NUCLEOTIDE SEQUENCE [LARGE SCALE GENOMIC DNA]</scope>
    <source>
        <strain evidence="16 17">UAMH 11012</strain>
    </source>
</reference>
<dbReference type="Gene3D" id="3.30.420.10">
    <property type="entry name" value="Ribonuclease H-like superfamily/Ribonuclease H"/>
    <property type="match status" value="1"/>
</dbReference>
<dbReference type="InterPro" id="IPR006941">
    <property type="entry name" value="RNase_CAF1"/>
</dbReference>
<keyword evidence="12" id="KW-0805">Transcription regulation</keyword>
<evidence type="ECO:0000256" key="7">
    <source>
        <dbReference type="ARBA" id="ARBA00022722"/>
    </source>
</evidence>
<keyword evidence="11" id="KW-0694">RNA-binding</keyword>
<dbReference type="AlphaFoldDB" id="A0A1L7WPL0"/>
<dbReference type="InterPro" id="IPR012337">
    <property type="entry name" value="RNaseH-like_sf"/>
</dbReference>
<accession>A0A1L7WPL0</accession>
<dbReference type="GO" id="GO:0005737">
    <property type="term" value="C:cytoplasm"/>
    <property type="evidence" value="ECO:0007669"/>
    <property type="project" value="UniProtKB-SubCell"/>
</dbReference>
<evidence type="ECO:0000313" key="17">
    <source>
        <dbReference type="Proteomes" id="UP000184330"/>
    </source>
</evidence>
<evidence type="ECO:0000256" key="2">
    <source>
        <dbReference type="ARBA" id="ARBA00004123"/>
    </source>
</evidence>
<comment type="subcellular location">
    <subcellularLocation>
        <location evidence="3">Cytoplasm</location>
    </subcellularLocation>
    <subcellularLocation>
        <location evidence="2">Nucleus</location>
    </subcellularLocation>
</comment>
<dbReference type="Pfam" id="PF04857">
    <property type="entry name" value="CAF1"/>
    <property type="match status" value="2"/>
</dbReference>
<keyword evidence="10" id="KW-0269">Exonuclease</keyword>
<keyword evidence="17" id="KW-1185">Reference proteome</keyword>